<dbReference type="InterPro" id="IPR023393">
    <property type="entry name" value="START-like_dom_sf"/>
</dbReference>
<dbReference type="AlphaFoldDB" id="A0A3N6W4Q5"/>
<keyword evidence="4" id="KW-1185">Reference proteome</keyword>
<accession>A0A3N6W4Q5</accession>
<dbReference type="Gene3D" id="3.30.530.20">
    <property type="match status" value="2"/>
</dbReference>
<dbReference type="InterPro" id="IPR013538">
    <property type="entry name" value="ASHA1/2-like_C"/>
</dbReference>
<dbReference type="Proteomes" id="UP000275225">
    <property type="component" value="Unassembled WGS sequence"/>
</dbReference>
<organism evidence="3 4">
    <name type="scientific">Aeromicrobium camelliae</name>
    <dbReference type="NCBI Taxonomy" id="1538144"/>
    <lineage>
        <taxon>Bacteria</taxon>
        <taxon>Bacillati</taxon>
        <taxon>Actinomycetota</taxon>
        <taxon>Actinomycetes</taxon>
        <taxon>Propionibacteriales</taxon>
        <taxon>Nocardioidaceae</taxon>
        <taxon>Aeromicrobium</taxon>
    </lineage>
</organism>
<dbReference type="OrthoDB" id="3365660at2"/>
<dbReference type="Pfam" id="PF08327">
    <property type="entry name" value="AHSA1"/>
    <property type="match status" value="2"/>
</dbReference>
<protein>
    <submittedName>
        <fullName evidence="3">ATPase</fullName>
    </submittedName>
</protein>
<evidence type="ECO:0000313" key="3">
    <source>
        <dbReference type="EMBL" id="RQN02519.1"/>
    </source>
</evidence>
<reference evidence="3 4" key="1">
    <citation type="submission" date="2018-11" db="EMBL/GenBank/DDBJ databases">
        <authorList>
            <person name="Li F."/>
        </authorList>
    </citation>
    <scope>NUCLEOTIDE SEQUENCE [LARGE SCALE GENOMIC DNA]</scope>
    <source>
        <strain evidence="3 4">YS17T</strain>
    </source>
</reference>
<feature type="domain" description="Activator of Hsp90 ATPase homologue 1/2-like C-terminal" evidence="2">
    <location>
        <begin position="191"/>
        <end position="319"/>
    </location>
</feature>
<evidence type="ECO:0000256" key="1">
    <source>
        <dbReference type="ARBA" id="ARBA00006817"/>
    </source>
</evidence>
<comment type="similarity">
    <text evidence="1">Belongs to the AHA1 family.</text>
</comment>
<dbReference type="SUPFAM" id="SSF55961">
    <property type="entry name" value="Bet v1-like"/>
    <property type="match status" value="2"/>
</dbReference>
<dbReference type="CDD" id="cd07814">
    <property type="entry name" value="SRPBCC_CalC_Aha1-like"/>
    <property type="match status" value="1"/>
</dbReference>
<proteinExistence type="inferred from homology"/>
<gene>
    <name evidence="3" type="ORF">EHW97_13225</name>
</gene>
<dbReference type="RefSeq" id="WP_124237649.1">
    <property type="nucleotide sequence ID" value="NZ_JBHUFI010000011.1"/>
</dbReference>
<dbReference type="EMBL" id="RQJX01000020">
    <property type="protein sequence ID" value="RQN02519.1"/>
    <property type="molecule type" value="Genomic_DNA"/>
</dbReference>
<sequence length="325" mass="36335">MPITSVEKSPENLTLTVVADFGVPVRRLWDAYVDPRQIEKFWGPPEWPATFTRHDVAPGGRSDYYMTGPDGEKSAGFWEFLSVDPLRSFEVRDGFATDDGSPNPDMPSMRMVFTFEETDRGSRLITTTHFNSVEELEQLVGMGMEDGMRAAMGQIDEVLADLASFAAGRGTETQILSDTLVRVSRIIRGDIEQVWRAHHEPELLQRWQLGPDGWTMPVCEVADKVGESYRYEWESVDGENRFGFTGELLESEPPHRIVTTERMIGMEGPGVVNEMTLTPIEGGTLLSLVITYPNAELRDTVLATGMTDGMERSYARLESDVLASV</sequence>
<feature type="domain" description="Activator of Hsp90 ATPase homologue 1/2-like C-terminal" evidence="2">
    <location>
        <begin position="23"/>
        <end position="159"/>
    </location>
</feature>
<evidence type="ECO:0000313" key="4">
    <source>
        <dbReference type="Proteomes" id="UP000275225"/>
    </source>
</evidence>
<comment type="caution">
    <text evidence="3">The sequence shown here is derived from an EMBL/GenBank/DDBJ whole genome shotgun (WGS) entry which is preliminary data.</text>
</comment>
<evidence type="ECO:0000259" key="2">
    <source>
        <dbReference type="Pfam" id="PF08327"/>
    </source>
</evidence>
<name>A0A3N6W4Q5_9ACTN</name>